<keyword evidence="5 9" id="KW-0067">ATP-binding</keyword>
<evidence type="ECO:0000256" key="5">
    <source>
        <dbReference type="ARBA" id="ARBA00022840"/>
    </source>
</evidence>
<dbReference type="EC" id="2.7.4.14" evidence="9"/>
<comment type="caution">
    <text evidence="10">The sequence shown here is derived from an EMBL/GenBank/DDBJ whole genome shotgun (WGS) entry which is preliminary data.</text>
</comment>
<name>A0AAW1NSL1_9CHLO</name>
<dbReference type="GO" id="GO:0005634">
    <property type="term" value="C:nucleus"/>
    <property type="evidence" value="ECO:0007669"/>
    <property type="project" value="UniProtKB-SubCell"/>
</dbReference>
<dbReference type="GO" id="GO:0019205">
    <property type="term" value="F:nucleobase-containing compound kinase activity"/>
    <property type="evidence" value="ECO:0007669"/>
    <property type="project" value="InterPro"/>
</dbReference>
<feature type="binding site" evidence="9">
    <location>
        <begin position="160"/>
        <end position="162"/>
    </location>
    <ligand>
        <name>a ribonucleoside 5'-phosphate</name>
        <dbReference type="ChEBI" id="CHEBI:58043"/>
    </ligand>
</feature>
<evidence type="ECO:0000256" key="2">
    <source>
        <dbReference type="ARBA" id="ARBA00022679"/>
    </source>
</evidence>
<feature type="binding site" evidence="9">
    <location>
        <position position="269"/>
    </location>
    <ligand>
        <name>ATP</name>
        <dbReference type="ChEBI" id="CHEBI:30616"/>
    </ligand>
</feature>
<comment type="domain">
    <text evidence="9">Consists of three domains, a large central CORE domain and two small peripheral domains, NMPbind and LID, which undergo movements during catalysis. The LID domain closes over the site of phosphoryl transfer upon ATP binding. Assembling and dissambling the active center during each catalytic cycle provides an effective means to prevent ATP hydrolysis.</text>
</comment>
<keyword evidence="6 9" id="KW-0665">Pyrimidine biosynthesis</keyword>
<keyword evidence="1 9" id="KW-0963">Cytoplasm</keyword>
<dbReference type="HAMAP" id="MF_00235">
    <property type="entry name" value="Adenylate_kinase_Adk"/>
    <property type="match status" value="1"/>
</dbReference>
<dbReference type="GO" id="GO:0006221">
    <property type="term" value="P:pyrimidine nucleotide biosynthetic process"/>
    <property type="evidence" value="ECO:0007669"/>
    <property type="project" value="UniProtKB-UniRule"/>
</dbReference>
<keyword evidence="11" id="KW-1185">Reference proteome</keyword>
<dbReference type="Pfam" id="PF00406">
    <property type="entry name" value="ADK"/>
    <property type="match status" value="1"/>
</dbReference>
<keyword evidence="4 9" id="KW-0418">Kinase</keyword>
<comment type="similarity">
    <text evidence="9">Belongs to the adenylate kinase family. UMP-CMP kinase subfamily.</text>
</comment>
<reference evidence="10 11" key="1">
    <citation type="journal article" date="2024" name="Nat. Commun.">
        <title>Phylogenomics reveals the evolutionary origins of lichenization in chlorophyte algae.</title>
        <authorList>
            <person name="Puginier C."/>
            <person name="Libourel C."/>
            <person name="Otte J."/>
            <person name="Skaloud P."/>
            <person name="Haon M."/>
            <person name="Grisel S."/>
            <person name="Petersen M."/>
            <person name="Berrin J.G."/>
            <person name="Delaux P.M."/>
            <person name="Dal Grande F."/>
            <person name="Keller J."/>
        </authorList>
    </citation>
    <scope>NUCLEOTIDE SEQUENCE [LARGE SCALE GENOMIC DNA]</scope>
    <source>
        <strain evidence="10 11">SAG 2036</strain>
    </source>
</reference>
<gene>
    <name evidence="10" type="ORF">WJX73_001395</name>
</gene>
<evidence type="ECO:0000256" key="1">
    <source>
        <dbReference type="ARBA" id="ARBA00022490"/>
    </source>
</evidence>
<dbReference type="PRINTS" id="PR00094">
    <property type="entry name" value="ADENYLTKNASE"/>
</dbReference>
<dbReference type="EMBL" id="JALJOQ010000153">
    <property type="protein sequence ID" value="KAK9793195.1"/>
    <property type="molecule type" value="Genomic_DNA"/>
</dbReference>
<evidence type="ECO:0000256" key="7">
    <source>
        <dbReference type="ARBA" id="ARBA00023242"/>
    </source>
</evidence>
<dbReference type="GO" id="GO:0016776">
    <property type="term" value="F:phosphotransferase activity, phosphate group as acceptor"/>
    <property type="evidence" value="ECO:0007669"/>
    <property type="project" value="InterPro"/>
</dbReference>
<evidence type="ECO:0000256" key="6">
    <source>
        <dbReference type="ARBA" id="ARBA00022975"/>
    </source>
</evidence>
<dbReference type="FunFam" id="3.40.50.300:FF:000315">
    <property type="entry name" value="Adenylate kinase 1"/>
    <property type="match status" value="1"/>
</dbReference>
<dbReference type="HAMAP" id="MF_03172">
    <property type="entry name" value="Adenylate_kinase_UMP_CMP_kin"/>
    <property type="match status" value="1"/>
</dbReference>
<dbReference type="InterPro" id="IPR006266">
    <property type="entry name" value="UMP_CMP_kinase"/>
</dbReference>
<dbReference type="InterPro" id="IPR027417">
    <property type="entry name" value="P-loop_NTPase"/>
</dbReference>
<evidence type="ECO:0000313" key="11">
    <source>
        <dbReference type="Proteomes" id="UP001465755"/>
    </source>
</evidence>
<comment type="catalytic activity">
    <reaction evidence="9">
        <text>dCMP + ATP = dCDP + ADP</text>
        <dbReference type="Rhea" id="RHEA:25094"/>
        <dbReference type="ChEBI" id="CHEBI:30616"/>
        <dbReference type="ChEBI" id="CHEBI:57566"/>
        <dbReference type="ChEBI" id="CHEBI:58593"/>
        <dbReference type="ChEBI" id="CHEBI:456216"/>
        <dbReference type="EC" id="2.7.4.14"/>
    </reaction>
</comment>
<evidence type="ECO:0000256" key="3">
    <source>
        <dbReference type="ARBA" id="ARBA00022741"/>
    </source>
</evidence>
<comment type="cofactor">
    <cofactor evidence="9">
        <name>Mg(2+)</name>
        <dbReference type="ChEBI" id="CHEBI:18420"/>
    </cofactor>
    <text evidence="9">Binds 1 Mg(2+) ion per monomer.</text>
</comment>
<dbReference type="GO" id="GO:0005737">
    <property type="term" value="C:cytoplasm"/>
    <property type="evidence" value="ECO:0007669"/>
    <property type="project" value="UniProtKB-SubCell"/>
</dbReference>
<proteinExistence type="inferred from homology"/>
<sequence length="287" mass="31108">MRSRTTFVRALRQCLESFQGQSARASAGAHAGQVAKGSAQTAARAVEIDTQAFPWKTVGLAAAGATLMAPTSQSACAPATEAPATSAPIDLSHAGMEVPKSQRTVVFVLGGPGSGKGTQCAKLVEEFGLVHLSAGDLLRAHMKSGTPDGQMVADMIKDGKIVPSHVTISLLDKAMADSGRKAFLIDGFPRNEENRAAFEKQTQIQPAFILFFDCPEKEMEKRLLGRNEGRSDDNIDTIRKRFKVFLESSMPVINHYKEQGKLRSITADRPQDTIYTEVRKLFQEISV</sequence>
<comment type="catalytic activity">
    <reaction evidence="9">
        <text>CMP + ATP = CDP + ADP</text>
        <dbReference type="Rhea" id="RHEA:11600"/>
        <dbReference type="ChEBI" id="CHEBI:30616"/>
        <dbReference type="ChEBI" id="CHEBI:58069"/>
        <dbReference type="ChEBI" id="CHEBI:60377"/>
        <dbReference type="ChEBI" id="CHEBI:456216"/>
        <dbReference type="EC" id="2.7.4.14"/>
    </reaction>
</comment>
<evidence type="ECO:0000256" key="9">
    <source>
        <dbReference type="HAMAP-Rule" id="MF_03172"/>
    </source>
</evidence>
<evidence type="ECO:0000256" key="8">
    <source>
        <dbReference type="ARBA" id="ARBA00048116"/>
    </source>
</evidence>
<dbReference type="PROSITE" id="PS00113">
    <property type="entry name" value="ADENYLATE_KINASE"/>
    <property type="match status" value="1"/>
</dbReference>
<dbReference type="GO" id="GO:0005524">
    <property type="term" value="F:ATP binding"/>
    <property type="evidence" value="ECO:0007669"/>
    <property type="project" value="UniProtKB-KW"/>
</dbReference>
<dbReference type="AlphaFoldDB" id="A0AAW1NSL1"/>
<accession>A0AAW1NSL1</accession>
<dbReference type="Gene3D" id="3.40.50.300">
    <property type="entry name" value="P-loop containing nucleotide triphosphate hydrolases"/>
    <property type="match status" value="1"/>
</dbReference>
<dbReference type="GO" id="GO:0006207">
    <property type="term" value="P:'de novo' pyrimidine nucleobase biosynthetic process"/>
    <property type="evidence" value="ECO:0007669"/>
    <property type="project" value="InterPro"/>
</dbReference>
<dbReference type="InterPro" id="IPR000850">
    <property type="entry name" value="Adenylat/UMP-CMP_kin"/>
</dbReference>
<feature type="binding site" evidence="9">
    <location>
        <position position="226"/>
    </location>
    <ligand>
        <name>ATP</name>
        <dbReference type="ChEBI" id="CHEBI:30616"/>
    </ligand>
</feature>
<keyword evidence="2 9" id="KW-0808">Transferase</keyword>
<feature type="binding site" evidence="9">
    <location>
        <position position="241"/>
    </location>
    <ligand>
        <name>a ribonucleoside 5'-phosphate</name>
        <dbReference type="ChEBI" id="CHEBI:58043"/>
    </ligand>
</feature>
<evidence type="ECO:0000313" key="10">
    <source>
        <dbReference type="EMBL" id="KAK9793195.1"/>
    </source>
</evidence>
<comment type="subunit">
    <text evidence="9">Monomer.</text>
</comment>
<comment type="caution">
    <text evidence="9">Lacks conserved residue(s) required for the propagation of feature annotation.</text>
</comment>
<evidence type="ECO:0000256" key="4">
    <source>
        <dbReference type="ARBA" id="ARBA00022777"/>
    </source>
</evidence>
<organism evidence="10 11">
    <name type="scientific">Symbiochloris irregularis</name>
    <dbReference type="NCBI Taxonomy" id="706552"/>
    <lineage>
        <taxon>Eukaryota</taxon>
        <taxon>Viridiplantae</taxon>
        <taxon>Chlorophyta</taxon>
        <taxon>core chlorophytes</taxon>
        <taxon>Trebouxiophyceae</taxon>
        <taxon>Trebouxiales</taxon>
        <taxon>Trebouxiaceae</taxon>
        <taxon>Symbiochloris</taxon>
    </lineage>
</organism>
<keyword evidence="3 9" id="KW-0547">Nucleotide-binding</keyword>
<feature type="binding site" evidence="9">
    <location>
        <position position="230"/>
    </location>
    <ligand>
        <name>a ribonucleoside 5'-phosphate</name>
        <dbReference type="ChEBI" id="CHEBI:58043"/>
    </ligand>
</feature>
<protein>
    <recommendedName>
        <fullName evidence="9">UMP-CMP kinase</fullName>
        <ecNumber evidence="9">2.7.4.14</ecNumber>
    </recommendedName>
    <alternativeName>
        <fullName evidence="9">Deoxycytidylate kinase</fullName>
        <shortName evidence="9">CK</shortName>
        <shortName evidence="9">dCMP kinase</shortName>
    </alternativeName>
    <alternativeName>
        <fullName evidence="9">Uridine monophosphate/cytidine monophosphate kinase</fullName>
        <shortName evidence="9">UMP/CMP kinase</shortName>
        <shortName evidence="9">UMP/CMPK</shortName>
    </alternativeName>
</protein>
<dbReference type="InterPro" id="IPR033690">
    <property type="entry name" value="Adenylat_kinase_CS"/>
</dbReference>
<dbReference type="Proteomes" id="UP001465755">
    <property type="component" value="Unassembled WGS sequence"/>
</dbReference>
<dbReference type="GO" id="GO:0009123">
    <property type="term" value="P:nucleoside monophosphate metabolic process"/>
    <property type="evidence" value="ECO:0007669"/>
    <property type="project" value="UniProtKB-ARBA"/>
</dbReference>
<dbReference type="PANTHER" id="PTHR23359">
    <property type="entry name" value="NUCLEOTIDE KINASE"/>
    <property type="match status" value="1"/>
</dbReference>
<feature type="binding site" evidence="9">
    <location>
        <begin position="113"/>
        <end position="118"/>
    </location>
    <ligand>
        <name>ATP</name>
        <dbReference type="ChEBI" id="CHEBI:30616"/>
    </ligand>
</feature>
<feature type="binding site" evidence="9">
    <location>
        <position position="139"/>
    </location>
    <ligand>
        <name>a ribonucleoside 5'-phosphate</name>
        <dbReference type="ChEBI" id="CHEBI:58043"/>
    </ligand>
</feature>
<comment type="catalytic activity">
    <reaction evidence="8 9">
        <text>UMP + ATP = UDP + ADP</text>
        <dbReference type="Rhea" id="RHEA:24400"/>
        <dbReference type="ChEBI" id="CHEBI:30616"/>
        <dbReference type="ChEBI" id="CHEBI:57865"/>
        <dbReference type="ChEBI" id="CHEBI:58223"/>
        <dbReference type="ChEBI" id="CHEBI:456216"/>
        <dbReference type="EC" id="2.7.4.14"/>
    </reaction>
</comment>
<dbReference type="CDD" id="cd01428">
    <property type="entry name" value="ADK"/>
    <property type="match status" value="1"/>
</dbReference>
<comment type="function">
    <text evidence="9">Catalyzes the phosphorylation of pyrimidine nucleoside monophosphates at the expense of ATP. Plays an important role in de novo pyrimidine nucleotide biosynthesis. Has preference for UMP and CMP as phosphate acceptors.</text>
</comment>
<feature type="binding site" evidence="9">
    <location>
        <position position="194"/>
    </location>
    <ligand>
        <name>CMP</name>
        <dbReference type="ChEBI" id="CHEBI:60377"/>
    </ligand>
</feature>
<keyword evidence="7 9" id="KW-0539">Nucleus</keyword>
<dbReference type="NCBIfam" id="TIGR01359">
    <property type="entry name" value="UMP_CMP_kin_fam"/>
    <property type="match status" value="1"/>
</dbReference>
<comment type="subcellular location">
    <subcellularLocation>
        <location evidence="9">Cytoplasm</location>
    </subcellularLocation>
    <subcellularLocation>
        <location evidence="9">Nucleus</location>
    </subcellularLocation>
</comment>
<feature type="binding site" evidence="9">
    <location>
        <begin position="187"/>
        <end position="190"/>
    </location>
    <ligand>
        <name>a ribonucleoside 5'-phosphate</name>
        <dbReference type="ChEBI" id="CHEBI:58043"/>
    </ligand>
</feature>
<dbReference type="SUPFAM" id="SSF52540">
    <property type="entry name" value="P-loop containing nucleoside triphosphate hydrolases"/>
    <property type="match status" value="1"/>
</dbReference>